<sequence>MVGLQPRPPVLPPFHIHGAGRPRKGRSCQRAAAVPENHEMVRHRNVRQQPGGGNLRLIEDHCLLGNSDNIEAPIQIQANNEDRNVPLDLPGNEIELPDIDDTLVEEEVYEIVELGIDDALVEGRLILNVIILKH</sequence>
<evidence type="ECO:0000256" key="1">
    <source>
        <dbReference type="SAM" id="MobiDB-lite"/>
    </source>
</evidence>
<dbReference type="GeneID" id="107883051"/>
<dbReference type="AlphaFoldDB" id="A0A8R2NU49"/>
<dbReference type="Proteomes" id="UP000007819">
    <property type="component" value="Unassembled WGS sequence"/>
</dbReference>
<organism evidence="2 3">
    <name type="scientific">Acyrthosiphon pisum</name>
    <name type="common">Pea aphid</name>
    <dbReference type="NCBI Taxonomy" id="7029"/>
    <lineage>
        <taxon>Eukaryota</taxon>
        <taxon>Metazoa</taxon>
        <taxon>Ecdysozoa</taxon>
        <taxon>Arthropoda</taxon>
        <taxon>Hexapoda</taxon>
        <taxon>Insecta</taxon>
        <taxon>Pterygota</taxon>
        <taxon>Neoptera</taxon>
        <taxon>Paraneoptera</taxon>
        <taxon>Hemiptera</taxon>
        <taxon>Sternorrhyncha</taxon>
        <taxon>Aphidomorpha</taxon>
        <taxon>Aphidoidea</taxon>
        <taxon>Aphididae</taxon>
        <taxon>Macrosiphini</taxon>
        <taxon>Acyrthosiphon</taxon>
    </lineage>
</organism>
<evidence type="ECO:0000313" key="2">
    <source>
        <dbReference type="EnsemblMetazoa" id="XP_029348139.1"/>
    </source>
</evidence>
<feature type="region of interest" description="Disordered" evidence="1">
    <location>
        <begin position="1"/>
        <end position="25"/>
    </location>
</feature>
<dbReference type="RefSeq" id="XP_029348139.1">
    <property type="nucleotide sequence ID" value="XM_029492279.1"/>
</dbReference>
<proteinExistence type="predicted"/>
<evidence type="ECO:0000313" key="3">
    <source>
        <dbReference type="Proteomes" id="UP000007819"/>
    </source>
</evidence>
<dbReference type="KEGG" id="api:107883051"/>
<reference evidence="2" key="2">
    <citation type="submission" date="2022-06" db="UniProtKB">
        <authorList>
            <consortium name="EnsemblMetazoa"/>
        </authorList>
    </citation>
    <scope>IDENTIFICATION</scope>
</reference>
<dbReference type="EnsemblMetazoa" id="XM_029492279.1">
    <property type="protein sequence ID" value="XP_029348139.1"/>
    <property type="gene ID" value="LOC107883051"/>
</dbReference>
<dbReference type="OrthoDB" id="10375972at2759"/>
<keyword evidence="3" id="KW-1185">Reference proteome</keyword>
<feature type="compositionally biased region" description="Pro residues" evidence="1">
    <location>
        <begin position="1"/>
        <end position="12"/>
    </location>
</feature>
<name>A0A8R2NU49_ACYPI</name>
<accession>A0A8R2NU49</accession>
<reference evidence="3" key="1">
    <citation type="submission" date="2010-06" db="EMBL/GenBank/DDBJ databases">
        <authorList>
            <person name="Jiang H."/>
            <person name="Abraham K."/>
            <person name="Ali S."/>
            <person name="Alsbrooks S.L."/>
            <person name="Anim B.N."/>
            <person name="Anosike U.S."/>
            <person name="Attaway T."/>
            <person name="Bandaranaike D.P."/>
            <person name="Battles P.K."/>
            <person name="Bell S.N."/>
            <person name="Bell A.V."/>
            <person name="Beltran B."/>
            <person name="Bickham C."/>
            <person name="Bustamante Y."/>
            <person name="Caleb T."/>
            <person name="Canada A."/>
            <person name="Cardenas V."/>
            <person name="Carter K."/>
            <person name="Chacko J."/>
            <person name="Chandrabose M.N."/>
            <person name="Chavez D."/>
            <person name="Chavez A."/>
            <person name="Chen L."/>
            <person name="Chu H.-S."/>
            <person name="Claassen K.J."/>
            <person name="Cockrell R."/>
            <person name="Collins M."/>
            <person name="Cooper J.A."/>
            <person name="Cree A."/>
            <person name="Curry S.M."/>
            <person name="Da Y."/>
            <person name="Dao M.D."/>
            <person name="Das B."/>
            <person name="Davila M.-L."/>
            <person name="Davy-Carroll L."/>
            <person name="Denson S."/>
            <person name="Dinh H."/>
            <person name="Ebong V.E."/>
            <person name="Edwards J.R."/>
            <person name="Egan A."/>
            <person name="El-Daye J."/>
            <person name="Escobedo L."/>
            <person name="Fernandez S."/>
            <person name="Fernando P.R."/>
            <person name="Flagg N."/>
            <person name="Forbes L.D."/>
            <person name="Fowler R.G."/>
            <person name="Fu Q."/>
            <person name="Gabisi R.A."/>
            <person name="Ganer J."/>
            <person name="Garbino Pronczuk A."/>
            <person name="Garcia R.M."/>
            <person name="Garner T."/>
            <person name="Garrett T.E."/>
            <person name="Gonzalez D.A."/>
            <person name="Hamid H."/>
            <person name="Hawkins E.S."/>
            <person name="Hirani K."/>
            <person name="Hogues M.E."/>
            <person name="Hollins B."/>
            <person name="Hsiao C.-H."/>
            <person name="Jabil R."/>
            <person name="James M.L."/>
            <person name="Jhangiani S.N."/>
            <person name="Johnson B."/>
            <person name="Johnson Q."/>
            <person name="Joshi V."/>
            <person name="Kalu J.B."/>
            <person name="Kam C."/>
            <person name="Kashfia A."/>
            <person name="Keebler J."/>
            <person name="Kisamo H."/>
            <person name="Kovar C.L."/>
            <person name="Lago L.A."/>
            <person name="Lai C.-Y."/>
            <person name="Laidlaw J."/>
            <person name="Lara F."/>
            <person name="Le T.-K."/>
            <person name="Lee S.L."/>
            <person name="Legall F.H."/>
            <person name="Lemon S.J."/>
            <person name="Lewis L.R."/>
            <person name="Li B."/>
            <person name="Liu Y."/>
            <person name="Liu Y.-S."/>
            <person name="Lopez J."/>
            <person name="Lozado R.J."/>
            <person name="Lu J."/>
            <person name="Madu R.C."/>
            <person name="Maheshwari M."/>
            <person name="Maheshwari R."/>
            <person name="Malloy K."/>
            <person name="Martinez E."/>
            <person name="Mathew T."/>
            <person name="Mercado I.C."/>
            <person name="Mercado C."/>
            <person name="Meyer B."/>
            <person name="Montgomery K."/>
            <person name="Morgan M.B."/>
            <person name="Munidasa M."/>
            <person name="Nazareth L.V."/>
            <person name="Nelson J."/>
            <person name="Ng B.M."/>
            <person name="Nguyen N.B."/>
            <person name="Nguyen P.Q."/>
            <person name="Nguyen T."/>
            <person name="Obregon M."/>
            <person name="Okwuonu G.O."/>
            <person name="Onwere C.G."/>
            <person name="Orozco G."/>
            <person name="Parra A."/>
            <person name="Patel S."/>
            <person name="Patil S."/>
            <person name="Perez A."/>
            <person name="Perez Y."/>
            <person name="Pham C."/>
            <person name="Primus E.L."/>
            <person name="Pu L.-L."/>
            <person name="Puazo M."/>
            <person name="Qin X."/>
            <person name="Quiroz J.B."/>
            <person name="Reese J."/>
            <person name="Richards S."/>
            <person name="Rives C.M."/>
            <person name="Robberts R."/>
            <person name="Ruiz S.J."/>
            <person name="Ruiz M.J."/>
            <person name="Santibanez J."/>
            <person name="Schneider B.W."/>
            <person name="Sisson I."/>
            <person name="Smith M."/>
            <person name="Sodergren E."/>
            <person name="Song X.-Z."/>
            <person name="Song B.B."/>
            <person name="Summersgill H."/>
            <person name="Thelus R."/>
            <person name="Thornton R.D."/>
            <person name="Trejos Z.Y."/>
            <person name="Usmani K."/>
            <person name="Vattathil S."/>
            <person name="Villasana D."/>
            <person name="Walker D.L."/>
            <person name="Wang S."/>
            <person name="Wang K."/>
            <person name="White C.S."/>
            <person name="Williams A.C."/>
            <person name="Williamson J."/>
            <person name="Wilson K."/>
            <person name="Woghiren I.O."/>
            <person name="Woodworth J.R."/>
            <person name="Worley K.C."/>
            <person name="Wright R.A."/>
            <person name="Wu W."/>
            <person name="Young L."/>
            <person name="Zhang L."/>
            <person name="Zhang J."/>
            <person name="Zhu Y."/>
            <person name="Muzny D.M."/>
            <person name="Weinstock G."/>
            <person name="Gibbs R.A."/>
        </authorList>
    </citation>
    <scope>NUCLEOTIDE SEQUENCE [LARGE SCALE GENOMIC DNA]</scope>
    <source>
        <strain evidence="3">LSR1</strain>
    </source>
</reference>
<protein>
    <submittedName>
        <fullName evidence="2">Uncharacterized protein</fullName>
    </submittedName>
</protein>